<proteinExistence type="predicted"/>
<name>A0AC35FQ21_9BILA</name>
<accession>A0AC35FQ21</accession>
<evidence type="ECO:0000313" key="2">
    <source>
        <dbReference type="WBParaSite" id="PS1159_v2.g19676.t1"/>
    </source>
</evidence>
<reference evidence="2" key="1">
    <citation type="submission" date="2022-11" db="UniProtKB">
        <authorList>
            <consortium name="WormBaseParasite"/>
        </authorList>
    </citation>
    <scope>IDENTIFICATION</scope>
</reference>
<dbReference type="Proteomes" id="UP000887580">
    <property type="component" value="Unplaced"/>
</dbReference>
<organism evidence="1 2">
    <name type="scientific">Panagrolaimus sp. PS1159</name>
    <dbReference type="NCBI Taxonomy" id="55785"/>
    <lineage>
        <taxon>Eukaryota</taxon>
        <taxon>Metazoa</taxon>
        <taxon>Ecdysozoa</taxon>
        <taxon>Nematoda</taxon>
        <taxon>Chromadorea</taxon>
        <taxon>Rhabditida</taxon>
        <taxon>Tylenchina</taxon>
        <taxon>Panagrolaimomorpha</taxon>
        <taxon>Panagrolaimoidea</taxon>
        <taxon>Panagrolaimidae</taxon>
        <taxon>Panagrolaimus</taxon>
    </lineage>
</organism>
<sequence>MGDKAATSELIQPPSSSSLIAPQYGVSQPISMEPPTKAEIELTKKLENELKAKDVYETEQELEIRLEVLRRINALVKAWVKHVSVEKGLPPEQVEKAGGKLFTFGSYRLGVYTRGADIDSLCVAPRHVERSDFFSSFFQMLKEDSNVTELHAVEEAFVPLIKLRYNGIELDILFARLALREVGEGQRLDDDSLLRNLDEKSIRSLNGCRVADEILKSIPNQKTFTIALRAVKLWAKNHSIYSNSLGFLGGISWAILVARTCQLYPNATPATIIEKFFLVFGTWDWPHPVFLKDSDTQSKRADIIALNDLVWDPRNRVQDRYHLMPIITPAYPEQNSTFNVTKSTRQIITNEFRDGLQTMFEIVSGEKTWHELLEEVNFFSRYRHFICLICATEDDEDHLVFSSLVESKIRHLIGFFENNSCVNLCHVCPRQFKPLPTCDVGVDYKNPVVTLWFVGLDLNKSMKKNIDLTLEIQQFSDVVLKAAGSTKSYKSTMIVRPFYVKRSDLNKWISKEDLMRGRNYARHRSSVVNISSINQKE</sequence>
<protein>
    <submittedName>
        <fullName evidence="2">Poly(A) polymerase</fullName>
    </submittedName>
</protein>
<evidence type="ECO:0000313" key="1">
    <source>
        <dbReference type="Proteomes" id="UP000887580"/>
    </source>
</evidence>
<dbReference type="WBParaSite" id="PS1159_v2.g19676.t1">
    <property type="protein sequence ID" value="PS1159_v2.g19676.t1"/>
    <property type="gene ID" value="PS1159_v2.g19676"/>
</dbReference>